<dbReference type="GeneID" id="20199208"/>
<feature type="compositionally biased region" description="Basic and acidic residues" evidence="1">
    <location>
        <begin position="448"/>
        <end position="474"/>
    </location>
</feature>
<reference evidence="2 4" key="2">
    <citation type="journal article" date="2013" name="Nature">
        <title>Insights into bilaterian evolution from three spiralian genomes.</title>
        <authorList>
            <person name="Simakov O."/>
            <person name="Marletaz F."/>
            <person name="Cho S.J."/>
            <person name="Edsinger-Gonzales E."/>
            <person name="Havlak P."/>
            <person name="Hellsten U."/>
            <person name="Kuo D.H."/>
            <person name="Larsson T."/>
            <person name="Lv J."/>
            <person name="Arendt D."/>
            <person name="Savage R."/>
            <person name="Osoegawa K."/>
            <person name="de Jong P."/>
            <person name="Grimwood J."/>
            <person name="Chapman J.A."/>
            <person name="Shapiro H."/>
            <person name="Aerts A."/>
            <person name="Otillar R.P."/>
            <person name="Terry A.Y."/>
            <person name="Boore J.L."/>
            <person name="Grigoriev I.V."/>
            <person name="Lindberg D.R."/>
            <person name="Seaver E.C."/>
            <person name="Weisblat D.A."/>
            <person name="Putnam N.H."/>
            <person name="Rokhsar D.S."/>
        </authorList>
    </citation>
    <scope>NUCLEOTIDE SEQUENCE</scope>
</reference>
<feature type="region of interest" description="Disordered" evidence="1">
    <location>
        <begin position="641"/>
        <end position="748"/>
    </location>
</feature>
<feature type="region of interest" description="Disordered" evidence="1">
    <location>
        <begin position="801"/>
        <end position="932"/>
    </location>
</feature>
<dbReference type="EMBL" id="AMQM01000833">
    <property type="status" value="NOT_ANNOTATED_CDS"/>
    <property type="molecule type" value="Genomic_DNA"/>
</dbReference>
<evidence type="ECO:0000313" key="3">
    <source>
        <dbReference type="EnsemblMetazoa" id="HelroP161514"/>
    </source>
</evidence>
<feature type="compositionally biased region" description="Polar residues" evidence="1">
    <location>
        <begin position="730"/>
        <end position="748"/>
    </location>
</feature>
<dbReference type="EnsemblMetazoa" id="HelroT161514">
    <property type="protein sequence ID" value="HelroP161514"/>
    <property type="gene ID" value="HelroG161514"/>
</dbReference>
<dbReference type="EMBL" id="KB096742">
    <property type="protein sequence ID" value="ESO02266.1"/>
    <property type="molecule type" value="Genomic_DNA"/>
</dbReference>
<dbReference type="KEGG" id="hro:HELRODRAFT_161514"/>
<sequence>MNIYAQTHAGELFRGRIVLRANYKDEDESFRGRKIKESSQIVAESQDQKLVTGSQKSNLKTKIQKTEQPSSVKQYDDNVPTISDSLVLTIIRNALALVVKHLKLPYICQPSKQSHFKTIRNQYFIQELANEIKDELSDLVKNNLELLITITKTRQLNQDNFDERQKRGLKSNEEVVTWEGAPLMKSNSQTMTGRFIREQLIRISTKLKCEGMLSEKNNKSPEVILDHRFFAAMAEATSAQDIQELSCQLLDGNKVICEAREIVTAFEEYNTFQAKKDELILCLISGLIRTALSTIKDSLNCAAIEMDDILIMCSVLNKDSSHAKKSILCKNVENLIDKYSSDLMNNKCMEYLVKDTVKKIRCTRETPNSDEEISKHIFKAAKRFVSKVIENLMSEASAKSQAANTNEATEDNVRCESDYDYEGEDTINLAENESALRKKSSANTSQIENKKSLSKKSDNVNDKDKLLTGEKTNESYEEEQLLDEFLDFVSKHEENNFVEEETFPINEDDEEFNYSTLDNEEINDSQKNDVSEEEAIEEDYKPSENLDNDEINYQEFDDEELAEVTDDEEEFADSVHASLETKEEEPLLFSKQESVKYLDVEKSIIPSYYSKNASVANEIKTSASVLSKIKLSEEELNVPTMEIIKTSPSEKNDETEDICNDEGVPYIGLTPDQEAKTPSTIDKSNKMDTECGDEDVSNLGMTSDQQDKTPTPNKKRNKTDGEYDGKDVSYSGQTPDQEAKTPSINDNILTRFSHDNSASLPLDIDVNETIDFSQSPINEASTSLGKNTNVKKYLSMTDYPYLTQTPDQKSSIPSDLSPTSFKEPNQKNDALIAPKRENNQVQTDEISKRKTPDKKADISFPTDDLRHNIPNAGADDYEQPMFATASETDIPDPINDKSDKMEHDFGRSNDDPQSFDNNQSDSTDLAKNRVAP</sequence>
<reference evidence="3" key="3">
    <citation type="submission" date="2015-06" db="UniProtKB">
        <authorList>
            <consortium name="EnsemblMetazoa"/>
        </authorList>
    </citation>
    <scope>IDENTIFICATION</scope>
</reference>
<feature type="compositionally biased region" description="Basic and acidic residues" evidence="1">
    <location>
        <begin position="894"/>
        <end position="910"/>
    </location>
</feature>
<feature type="compositionally biased region" description="Basic and acidic residues" evidence="1">
    <location>
        <begin position="718"/>
        <end position="727"/>
    </location>
</feature>
<feature type="region of interest" description="Disordered" evidence="1">
    <location>
        <begin position="517"/>
        <end position="547"/>
    </location>
</feature>
<feature type="compositionally biased region" description="Polar residues" evidence="1">
    <location>
        <begin position="802"/>
        <end position="823"/>
    </location>
</feature>
<accession>T1ERK8</accession>
<feature type="compositionally biased region" description="Polar residues" evidence="1">
    <location>
        <begin position="911"/>
        <end position="925"/>
    </location>
</feature>
<dbReference type="RefSeq" id="XP_009019674.1">
    <property type="nucleotide sequence ID" value="XM_009021426.1"/>
</dbReference>
<keyword evidence="4" id="KW-1185">Reference proteome</keyword>
<feature type="region of interest" description="Disordered" evidence="1">
    <location>
        <begin position="432"/>
        <end position="475"/>
    </location>
</feature>
<dbReference type="AlphaFoldDB" id="T1ERK8"/>
<evidence type="ECO:0000256" key="1">
    <source>
        <dbReference type="SAM" id="MobiDB-lite"/>
    </source>
</evidence>
<gene>
    <name evidence="3" type="primary">20199208</name>
    <name evidence="2" type="ORF">HELRODRAFT_161514</name>
</gene>
<name>T1ERK8_HELRO</name>
<evidence type="ECO:0000313" key="4">
    <source>
        <dbReference type="Proteomes" id="UP000015101"/>
    </source>
</evidence>
<dbReference type="CTD" id="20199208"/>
<proteinExistence type="predicted"/>
<evidence type="ECO:0000313" key="2">
    <source>
        <dbReference type="EMBL" id="ESO02266.1"/>
    </source>
</evidence>
<protein>
    <submittedName>
        <fullName evidence="2 3">Uncharacterized protein</fullName>
    </submittedName>
</protein>
<feature type="compositionally biased region" description="Basic and acidic residues" evidence="1">
    <location>
        <begin position="845"/>
        <end position="867"/>
    </location>
</feature>
<dbReference type="InParanoid" id="T1ERK8"/>
<dbReference type="HOGENOM" id="CLU_314047_0_0_1"/>
<reference evidence="4" key="1">
    <citation type="submission" date="2012-12" db="EMBL/GenBank/DDBJ databases">
        <authorList>
            <person name="Hellsten U."/>
            <person name="Grimwood J."/>
            <person name="Chapman J.A."/>
            <person name="Shapiro H."/>
            <person name="Aerts A."/>
            <person name="Otillar R.P."/>
            <person name="Terry A.Y."/>
            <person name="Boore J.L."/>
            <person name="Simakov O."/>
            <person name="Marletaz F."/>
            <person name="Cho S.-J."/>
            <person name="Edsinger-Gonzales E."/>
            <person name="Havlak P."/>
            <person name="Kuo D.-H."/>
            <person name="Larsson T."/>
            <person name="Lv J."/>
            <person name="Arendt D."/>
            <person name="Savage R."/>
            <person name="Osoegawa K."/>
            <person name="de Jong P."/>
            <person name="Lindberg D.R."/>
            <person name="Seaver E.C."/>
            <person name="Weisblat D.A."/>
            <person name="Putnam N.H."/>
            <person name="Grigoriev I.V."/>
            <person name="Rokhsar D.S."/>
        </authorList>
    </citation>
    <scope>NUCLEOTIDE SEQUENCE</scope>
</reference>
<dbReference type="Proteomes" id="UP000015101">
    <property type="component" value="Unassembled WGS sequence"/>
</dbReference>
<organism evidence="3 4">
    <name type="scientific">Helobdella robusta</name>
    <name type="common">Californian leech</name>
    <dbReference type="NCBI Taxonomy" id="6412"/>
    <lineage>
        <taxon>Eukaryota</taxon>
        <taxon>Metazoa</taxon>
        <taxon>Spiralia</taxon>
        <taxon>Lophotrochozoa</taxon>
        <taxon>Annelida</taxon>
        <taxon>Clitellata</taxon>
        <taxon>Hirudinea</taxon>
        <taxon>Rhynchobdellida</taxon>
        <taxon>Glossiphoniidae</taxon>
        <taxon>Helobdella</taxon>
    </lineage>
</organism>